<reference evidence="2 3" key="1">
    <citation type="submission" date="2019-08" db="EMBL/GenBank/DDBJ databases">
        <authorList>
            <person name="Alioto T."/>
            <person name="Alioto T."/>
            <person name="Gomez Garrido J."/>
        </authorList>
    </citation>
    <scope>NUCLEOTIDE SEQUENCE [LARGE SCALE GENOMIC DNA]</scope>
</reference>
<accession>A0A5E4NB60</accession>
<keyword evidence="1" id="KW-0472">Membrane</keyword>
<protein>
    <submittedName>
        <fullName evidence="2">Uncharacterized protein</fullName>
    </submittedName>
</protein>
<keyword evidence="1" id="KW-0812">Transmembrane</keyword>
<organism evidence="2 3">
    <name type="scientific">Cinara cedri</name>
    <dbReference type="NCBI Taxonomy" id="506608"/>
    <lineage>
        <taxon>Eukaryota</taxon>
        <taxon>Metazoa</taxon>
        <taxon>Ecdysozoa</taxon>
        <taxon>Arthropoda</taxon>
        <taxon>Hexapoda</taxon>
        <taxon>Insecta</taxon>
        <taxon>Pterygota</taxon>
        <taxon>Neoptera</taxon>
        <taxon>Paraneoptera</taxon>
        <taxon>Hemiptera</taxon>
        <taxon>Sternorrhyncha</taxon>
        <taxon>Aphidomorpha</taxon>
        <taxon>Aphidoidea</taxon>
        <taxon>Aphididae</taxon>
        <taxon>Lachninae</taxon>
        <taxon>Cinara</taxon>
    </lineage>
</organism>
<evidence type="ECO:0000313" key="3">
    <source>
        <dbReference type="Proteomes" id="UP000325440"/>
    </source>
</evidence>
<dbReference type="Proteomes" id="UP000325440">
    <property type="component" value="Unassembled WGS sequence"/>
</dbReference>
<dbReference type="EMBL" id="CABPRJ010001932">
    <property type="protein sequence ID" value="VVC41939.1"/>
    <property type="molecule type" value="Genomic_DNA"/>
</dbReference>
<keyword evidence="3" id="KW-1185">Reference proteome</keyword>
<name>A0A5E4NB60_9HEMI</name>
<dbReference type="OrthoDB" id="6606805at2759"/>
<dbReference type="AlphaFoldDB" id="A0A5E4NB60"/>
<evidence type="ECO:0000256" key="1">
    <source>
        <dbReference type="SAM" id="Phobius"/>
    </source>
</evidence>
<sequence length="183" mass="20929">MILKILPPLEVNRQTEIDEGGSTTAAGNHDVGFWMRNMSREETVTETLDAGSSRKKLRRHRVAGYLDMGWYSARCLWTQYLNAVDGQEVLAVREKIMRFATFWTAVVGVSIAFLWCAFGCFHELFCIGVIEPPITYAKDVNKYLTIVPPHVVVTNKGKMFQYRPTAEERFIWSSAKKISNFKI</sequence>
<feature type="transmembrane region" description="Helical" evidence="1">
    <location>
        <begin position="102"/>
        <end position="125"/>
    </location>
</feature>
<keyword evidence="1" id="KW-1133">Transmembrane helix</keyword>
<evidence type="ECO:0000313" key="2">
    <source>
        <dbReference type="EMBL" id="VVC41939.1"/>
    </source>
</evidence>
<gene>
    <name evidence="2" type="ORF">CINCED_3A024673</name>
</gene>
<proteinExistence type="predicted"/>